<evidence type="ECO:0000256" key="1">
    <source>
        <dbReference type="SAM" id="MobiDB-lite"/>
    </source>
</evidence>
<gene>
    <name evidence="2" type="ORF">GCM10023191_082050</name>
</gene>
<evidence type="ECO:0000313" key="2">
    <source>
        <dbReference type="EMBL" id="GAA4514049.1"/>
    </source>
</evidence>
<dbReference type="Proteomes" id="UP001500503">
    <property type="component" value="Unassembled WGS sequence"/>
</dbReference>
<evidence type="ECO:0000313" key="3">
    <source>
        <dbReference type="Proteomes" id="UP001500503"/>
    </source>
</evidence>
<accession>A0ABP8QZN5</accession>
<organism evidence="2 3">
    <name type="scientific">Actinoallomurus oryzae</name>
    <dbReference type="NCBI Taxonomy" id="502180"/>
    <lineage>
        <taxon>Bacteria</taxon>
        <taxon>Bacillati</taxon>
        <taxon>Actinomycetota</taxon>
        <taxon>Actinomycetes</taxon>
        <taxon>Streptosporangiales</taxon>
        <taxon>Thermomonosporaceae</taxon>
        <taxon>Actinoallomurus</taxon>
    </lineage>
</organism>
<proteinExistence type="predicted"/>
<protein>
    <recommendedName>
        <fullName evidence="4">ATP-binding protein</fullName>
    </recommendedName>
</protein>
<evidence type="ECO:0008006" key="4">
    <source>
        <dbReference type="Google" id="ProtNLM"/>
    </source>
</evidence>
<comment type="caution">
    <text evidence="2">The sequence shown here is derived from an EMBL/GenBank/DDBJ whole genome shotgun (WGS) entry which is preliminary data.</text>
</comment>
<feature type="region of interest" description="Disordered" evidence="1">
    <location>
        <begin position="500"/>
        <end position="530"/>
    </location>
</feature>
<dbReference type="EMBL" id="BAABHF010000048">
    <property type="protein sequence ID" value="GAA4514049.1"/>
    <property type="molecule type" value="Genomic_DNA"/>
</dbReference>
<reference evidence="3" key="1">
    <citation type="journal article" date="2019" name="Int. J. Syst. Evol. Microbiol.">
        <title>The Global Catalogue of Microorganisms (GCM) 10K type strain sequencing project: providing services to taxonomists for standard genome sequencing and annotation.</title>
        <authorList>
            <consortium name="The Broad Institute Genomics Platform"/>
            <consortium name="The Broad Institute Genome Sequencing Center for Infectious Disease"/>
            <person name="Wu L."/>
            <person name="Ma J."/>
        </authorList>
    </citation>
    <scope>NUCLEOTIDE SEQUENCE [LARGE SCALE GENOMIC DNA]</scope>
    <source>
        <strain evidence="3">JCM 17933</strain>
    </source>
</reference>
<name>A0ABP8QZN5_9ACTN</name>
<keyword evidence="3" id="KW-1185">Reference proteome</keyword>
<sequence>MATGAYAPLLISGNTDSALLVTGAATASVGANVITEILQDGVEYLRGHEPSLAEIEEWLAERFEQVLEAGDSRAVVLQGQLALIFDAIGASQTASRAAIEHGDRVLQTELATGLAGLGERFDDVGAALAGAHLKLDRIHCNLDVLTAAQQTAADRGQTSNTINGDHLTNAVQVGTVHGDITIGAQAQPPSPSASPVGLFLAQLADPFALEVHRPVELQNPPVGLGVLPAYVPREHDARLAQVVREVVAGESRIAVLVGGSSTGKTRACWEALGPLRERPEPWRLWHPIHPTPAEAALAALDQVGAYTVIWLNEAQFYLDTGTNGLGERLAASLRDLLRDVGRGPVLILATLWPEYWTALTTPAKPDVHAQARELLAGQAITVPDAFTPEDLRALSAQTGQDPRLAEAADDARDGQITQYLAGVPVLMDRYDKASPATAAFIHAAMDARRLGCGPHLPLALLAAAAPSYLTDAQWDQTADDWLQSALDYVATPCNGIPGILTPIKPGPARNRRPTSAGSLSRQGPEPMPGQQYRLADYLDQHGRLHRAEHIPPIGFWTALAAHADATDLRALGDAAWGRGLSRDAAQLYKNATALGDGAAAVKLVRLVEELGSADRQAAEWAAARVALDNPLHVGRLLRALRRVEAKEQVAVLLARDPAANVSLDIPFRVGQLLVELREVGAVEQVAVLLTRDPAANVSLDNPFRVGELLLSLHAVEAEEQVTALARRAAAHVALEDPHSVRRLLDALREVGAVEQVAVLLAREPAANVPLDNPYHVGKLLLSLHAVEAEEHVTALARRAAAHVALGDPHGVDWLLEALREVGAVEQVAMIVQRLPAAGGFPNFILFGTNRERFTFGREPDGSVAAAWTWADLI</sequence>